<dbReference type="EMBL" id="JACNIG010000184">
    <property type="protein sequence ID" value="MBC8431853.1"/>
    <property type="molecule type" value="Genomic_DNA"/>
</dbReference>
<feature type="domain" description="Integrase catalytic" evidence="2">
    <location>
        <begin position="111"/>
        <end position="286"/>
    </location>
</feature>
<dbReference type="InterPro" id="IPR012337">
    <property type="entry name" value="RNaseH-like_sf"/>
</dbReference>
<evidence type="ECO:0000313" key="4">
    <source>
        <dbReference type="Proteomes" id="UP000605201"/>
    </source>
</evidence>
<dbReference type="InterPro" id="IPR001584">
    <property type="entry name" value="Integrase_cat-core"/>
</dbReference>
<dbReference type="PROSITE" id="PS50994">
    <property type="entry name" value="INTEGRASE"/>
    <property type="match status" value="1"/>
</dbReference>
<dbReference type="PANTHER" id="PTHR35004">
    <property type="entry name" value="TRANSPOSASE RV3428C-RELATED"/>
    <property type="match status" value="1"/>
</dbReference>
<comment type="similarity">
    <text evidence="1">Belongs to the transposase IS21/IS408/IS1162 family.</text>
</comment>
<dbReference type="SUPFAM" id="SSF53098">
    <property type="entry name" value="Ribonuclease H-like"/>
    <property type="match status" value="1"/>
</dbReference>
<protein>
    <submittedName>
        <fullName evidence="3">IS21 family transposase</fullName>
    </submittedName>
</protein>
<dbReference type="GO" id="GO:0003676">
    <property type="term" value="F:nucleic acid binding"/>
    <property type="evidence" value="ECO:0007669"/>
    <property type="project" value="InterPro"/>
</dbReference>
<dbReference type="InterPro" id="IPR054353">
    <property type="entry name" value="IstA-like_C"/>
</dbReference>
<comment type="caution">
    <text evidence="3">The sequence shown here is derived from an EMBL/GenBank/DDBJ whole genome shotgun (WGS) entry which is preliminary data.</text>
</comment>
<dbReference type="NCBIfam" id="NF033546">
    <property type="entry name" value="transpos_IS21"/>
    <property type="match status" value="1"/>
</dbReference>
<dbReference type="Proteomes" id="UP000605201">
    <property type="component" value="Unassembled WGS sequence"/>
</dbReference>
<gene>
    <name evidence="3" type="ORF">H8D96_08020</name>
</gene>
<dbReference type="GO" id="GO:0015074">
    <property type="term" value="P:DNA integration"/>
    <property type="evidence" value="ECO:0007669"/>
    <property type="project" value="InterPro"/>
</dbReference>
<evidence type="ECO:0000259" key="2">
    <source>
        <dbReference type="PROSITE" id="PS50994"/>
    </source>
</evidence>
<evidence type="ECO:0000256" key="1">
    <source>
        <dbReference type="ARBA" id="ARBA00009277"/>
    </source>
</evidence>
<dbReference type="Gene3D" id="3.30.420.10">
    <property type="entry name" value="Ribonuclease H-like superfamily/Ribonuclease H"/>
    <property type="match status" value="1"/>
</dbReference>
<dbReference type="AlphaFoldDB" id="A0A8J6P084"/>
<proteinExistence type="inferred from homology"/>
<dbReference type="InterPro" id="IPR036397">
    <property type="entry name" value="RNaseH_sf"/>
</dbReference>
<dbReference type="PANTHER" id="PTHR35004:SF6">
    <property type="entry name" value="TRANSPOSASE"/>
    <property type="match status" value="1"/>
</dbReference>
<accession>A0A8J6P084</accession>
<dbReference type="Pfam" id="PF22483">
    <property type="entry name" value="Mu-transpos_C_2"/>
    <property type="match status" value="1"/>
</dbReference>
<name>A0A8J6P084_9BACT</name>
<dbReference type="Pfam" id="PF00665">
    <property type="entry name" value="rve"/>
    <property type="match status" value="1"/>
</dbReference>
<organism evidence="3 4">
    <name type="scientific">Candidatus Desulfatibia vada</name>
    <dbReference type="NCBI Taxonomy" id="2841696"/>
    <lineage>
        <taxon>Bacteria</taxon>
        <taxon>Pseudomonadati</taxon>
        <taxon>Thermodesulfobacteriota</taxon>
        <taxon>Desulfobacteria</taxon>
        <taxon>Desulfobacterales</taxon>
        <taxon>Desulfobacterales incertae sedis</taxon>
        <taxon>Candidatus Desulfatibia</taxon>
    </lineage>
</organism>
<evidence type="ECO:0000313" key="3">
    <source>
        <dbReference type="EMBL" id="MBC8431853.1"/>
    </source>
</evidence>
<reference evidence="3 4" key="1">
    <citation type="submission" date="2020-08" db="EMBL/GenBank/DDBJ databases">
        <title>Bridging the membrane lipid divide: bacteria of the FCB group superphylum have the potential to synthesize archaeal ether lipids.</title>
        <authorList>
            <person name="Villanueva L."/>
            <person name="Von Meijenfeldt F.A.B."/>
            <person name="Westbye A.B."/>
            <person name="Yadav S."/>
            <person name="Hopmans E.C."/>
            <person name="Dutilh B.E."/>
            <person name="Sinninghe Damste J.S."/>
        </authorList>
    </citation>
    <scope>NUCLEOTIDE SEQUENCE [LARGE SCALE GENOMIC DNA]</scope>
    <source>
        <strain evidence="3">NIOZ-UU17</strain>
    </source>
</reference>
<sequence>MIDYETYMKIKSCHEKDGLNCNQIAGIMGLSFKTVKKWLNEKRYHMRKSTNRSSKLDPFKNQILQMLEKYPYSAAQIFLRIKDNGFDGGSTIVKDYVRKVRPPKTKAYLKLSFAPGECAQVDWGSYGSVNVGSTRRRLSFFVMVLCYSRMMYVEFTVSQTMEHFLACHQNAFDFFGTIPKKIMVDNLKSAVLKRIVGQAPVFNPKYFDFANHYGFTIAACNVGAGNEKGRVENGVGYVKKNFLAGLDIPDFAAIHPAARHWLNAVANVRIHGETRQKPVELFEKERSFLNALPANAFDVATVSQVRASSQFRIPVDANRYSVPAEYAGAQITLKTYPDRLCMYKDDKLIARHVRSYDRHQDFEDPDHPKELLIWRKKARDQKIYMRFLTLSPKAEQYYRMLEQRRMNPRHHVQKIVALSEIYTPKAVARALDDAFTFQAFSCEYIANLLEQRSRSLPEPGALHLTRSEDLLDIDIEQPDLSIYERKGRERKK</sequence>